<reference evidence="3 4" key="1">
    <citation type="journal article" date="2018" name="IMA Fungus">
        <title>IMA Genome-F 9: Draft genome sequence of Annulohypoxylon stygium, Aspergillus mulundensis, Berkeleyomyces basicola (syn. Thielaviopsis basicola), Ceratocystis smalleyi, two Cercospora beticola strains, Coleophoma cylindrospora, Fusarium fracticaudum, Phialophora cf. hyalina, and Morchella septimelata.</title>
        <authorList>
            <person name="Wingfield B.D."/>
            <person name="Bills G.F."/>
            <person name="Dong Y."/>
            <person name="Huang W."/>
            <person name="Nel W.J."/>
            <person name="Swalarsk-Parry B.S."/>
            <person name="Vaghefi N."/>
            <person name="Wilken P.M."/>
            <person name="An Z."/>
            <person name="de Beer Z.W."/>
            <person name="De Vos L."/>
            <person name="Chen L."/>
            <person name="Duong T.A."/>
            <person name="Gao Y."/>
            <person name="Hammerbacher A."/>
            <person name="Kikkert J.R."/>
            <person name="Li Y."/>
            <person name="Li H."/>
            <person name="Li K."/>
            <person name="Li Q."/>
            <person name="Liu X."/>
            <person name="Ma X."/>
            <person name="Naidoo K."/>
            <person name="Pethybridge S.J."/>
            <person name="Sun J."/>
            <person name="Steenkamp E.T."/>
            <person name="van der Nest M.A."/>
            <person name="van Wyk S."/>
            <person name="Wingfield M.J."/>
            <person name="Xiong C."/>
            <person name="Yue Q."/>
            <person name="Zhang X."/>
        </authorList>
    </citation>
    <scope>NUCLEOTIDE SEQUENCE [LARGE SCALE GENOMIC DNA]</scope>
    <source>
        <strain evidence="3 4">BP5796</strain>
    </source>
</reference>
<proteinExistence type="predicted"/>
<feature type="domain" description="DUF1308" evidence="2">
    <location>
        <begin position="317"/>
        <end position="421"/>
    </location>
</feature>
<evidence type="ECO:0000313" key="4">
    <source>
        <dbReference type="Proteomes" id="UP000256328"/>
    </source>
</evidence>
<evidence type="ECO:0000259" key="2">
    <source>
        <dbReference type="Pfam" id="PF07000"/>
    </source>
</evidence>
<organism evidence="3 4">
    <name type="scientific">Coleophoma crateriformis</name>
    <dbReference type="NCBI Taxonomy" id="565419"/>
    <lineage>
        <taxon>Eukaryota</taxon>
        <taxon>Fungi</taxon>
        <taxon>Dikarya</taxon>
        <taxon>Ascomycota</taxon>
        <taxon>Pezizomycotina</taxon>
        <taxon>Leotiomycetes</taxon>
        <taxon>Helotiales</taxon>
        <taxon>Dermateaceae</taxon>
        <taxon>Coleophoma</taxon>
    </lineage>
</organism>
<dbReference type="OrthoDB" id="441890at2759"/>
<evidence type="ECO:0000256" key="1">
    <source>
        <dbReference type="SAM" id="MobiDB-lite"/>
    </source>
</evidence>
<name>A0A3D8T8D4_9HELO</name>
<dbReference type="InterPro" id="IPR010733">
    <property type="entry name" value="DUF1308"/>
</dbReference>
<evidence type="ECO:0000313" key="3">
    <source>
        <dbReference type="EMBL" id="RDW94691.1"/>
    </source>
</evidence>
<feature type="region of interest" description="Disordered" evidence="1">
    <location>
        <begin position="208"/>
        <end position="232"/>
    </location>
</feature>
<feature type="region of interest" description="Disordered" evidence="1">
    <location>
        <begin position="34"/>
        <end position="65"/>
    </location>
</feature>
<dbReference type="Proteomes" id="UP000256328">
    <property type="component" value="Unassembled WGS sequence"/>
</dbReference>
<feature type="region of interest" description="Disordered" evidence="1">
    <location>
        <begin position="530"/>
        <end position="553"/>
    </location>
</feature>
<dbReference type="AlphaFoldDB" id="A0A3D8T8D4"/>
<dbReference type="EMBL" id="PDLN01000001">
    <property type="protein sequence ID" value="RDW94691.1"/>
    <property type="molecule type" value="Genomic_DNA"/>
</dbReference>
<gene>
    <name evidence="3" type="ORF">BP5796_00454</name>
</gene>
<accession>A0A3D8T8D4</accession>
<protein>
    <recommendedName>
        <fullName evidence="2">DUF1308 domain-containing protein</fullName>
    </recommendedName>
</protein>
<feature type="compositionally biased region" description="Polar residues" evidence="1">
    <location>
        <begin position="41"/>
        <end position="58"/>
    </location>
</feature>
<dbReference type="PANTHER" id="PTHR13379">
    <property type="entry name" value="UNCHARACTERIZED DUF1308"/>
    <property type="match status" value="1"/>
</dbReference>
<keyword evidence="4" id="KW-1185">Reference proteome</keyword>
<dbReference type="Pfam" id="PF07000">
    <property type="entry name" value="DUF1308"/>
    <property type="match status" value="1"/>
</dbReference>
<feature type="compositionally biased region" description="Acidic residues" evidence="1">
    <location>
        <begin position="213"/>
        <end position="231"/>
    </location>
</feature>
<comment type="caution">
    <text evidence="3">The sequence shown here is derived from an EMBL/GenBank/DDBJ whole genome shotgun (WGS) entry which is preliminary data.</text>
</comment>
<sequence length="553" mass="61822">MDSISPASDSVDQLQIAMLDTSISQAFADTTSPRASVHWRNASQHKNTPNGETSTQHSCEGCENGQPSLAAEMEQRLLHVQSELELLREGKKIEVGRFSKMVKAELKHIRKNFDPSCAAKLATSNIGHLECIWANVKRCGGVIAIEKEFSFRPLVPKGTIGRSSRGRGPKQRLALIDIVAEDGLEWIKIDQKTENKMLHDLAKAGIGSWDESGGSDEEIGTGSEDEDDDDQGTTLKQARHLLKAAAGQLVHYQHPKIRYVFPRLRRGGAKEVERVLEQLTSYGITVETAEDIPPDVSLPSVYSRVAGEQFSIAAEVLNLDVNLLIGAASDLSHRDITFKDVYTSQIQASIRHEESQPFMNTYMWPIFGNKRLVCTQIASDKVAELVEEIGTKEEVARHRLLFGDKTEMPHEQRLRAFQELTDHKVPPGWQLPIEIVDQDIQAQMASLPAVVDVICKNALADTLHQSVFLSGWAEQRLTVTCNSEVTKDLRRFFYQHWRHTGERVVGPDIHAIPTCRALFGKDPERRKKFWARNGGDEISSTDSQRPAESLTEH</sequence>
<dbReference type="PANTHER" id="PTHR13379:SF0">
    <property type="entry name" value="UPF0415 PROTEIN C7ORF25"/>
    <property type="match status" value="1"/>
</dbReference>